<gene>
    <name evidence="1" type="ORF">SAMN05421833_13075</name>
</gene>
<dbReference type="EMBL" id="FTNI01000030">
    <property type="protein sequence ID" value="SIS13777.1"/>
    <property type="molecule type" value="Genomic_DNA"/>
</dbReference>
<evidence type="ECO:0000313" key="2">
    <source>
        <dbReference type="Proteomes" id="UP000186096"/>
    </source>
</evidence>
<dbReference type="GeneID" id="97500279"/>
<protein>
    <submittedName>
        <fullName evidence="1">Uncharacterized protein</fullName>
    </submittedName>
</protein>
<name>A0A1N7GMG4_9ACTN</name>
<evidence type="ECO:0000313" key="1">
    <source>
        <dbReference type="EMBL" id="SIS13777.1"/>
    </source>
</evidence>
<reference evidence="2" key="1">
    <citation type="submission" date="2017-01" db="EMBL/GenBank/DDBJ databases">
        <authorList>
            <person name="Varghese N."/>
            <person name="Submissions S."/>
        </authorList>
    </citation>
    <scope>NUCLEOTIDE SEQUENCE [LARGE SCALE GENOMIC DNA]</scope>
    <source>
        <strain evidence="2">ATCC 12950</strain>
    </source>
</reference>
<dbReference type="Proteomes" id="UP000186096">
    <property type="component" value="Unassembled WGS sequence"/>
</dbReference>
<sequence>MSVIMLPGGVLRVPAATTLPDGTKVDGTREIRPDDPEYPHWLPYAQREAELWHGDEAEQDQRILARWRRRESA</sequence>
<dbReference type="RefSeq" id="WP_143734666.1">
    <property type="nucleotide sequence ID" value="NZ_FTNI01000030.1"/>
</dbReference>
<accession>A0A1N7GMG4</accession>
<dbReference type="AlphaFoldDB" id="A0A1N7GMG4"/>
<organism evidence="1 2">
    <name type="scientific">Microbispora rosea</name>
    <dbReference type="NCBI Taxonomy" id="58117"/>
    <lineage>
        <taxon>Bacteria</taxon>
        <taxon>Bacillati</taxon>
        <taxon>Actinomycetota</taxon>
        <taxon>Actinomycetes</taxon>
        <taxon>Streptosporangiales</taxon>
        <taxon>Streptosporangiaceae</taxon>
        <taxon>Microbispora</taxon>
    </lineage>
</organism>
<keyword evidence="2" id="KW-1185">Reference proteome</keyword>
<dbReference type="OrthoDB" id="3541205at2"/>
<proteinExistence type="predicted"/>